<dbReference type="Proteomes" id="UP001500466">
    <property type="component" value="Unassembled WGS sequence"/>
</dbReference>
<dbReference type="RefSeq" id="WP_345678332.1">
    <property type="nucleotide sequence ID" value="NZ_BAABHS010000021.1"/>
</dbReference>
<dbReference type="Gene3D" id="3.50.50.60">
    <property type="entry name" value="FAD/NAD(P)-binding domain"/>
    <property type="match status" value="1"/>
</dbReference>
<dbReference type="InterPro" id="IPR006076">
    <property type="entry name" value="FAD-dep_OxRdtase"/>
</dbReference>
<comment type="caution">
    <text evidence="2">The sequence shown here is derived from an EMBL/GenBank/DDBJ whole genome shotgun (WGS) entry which is preliminary data.</text>
</comment>
<evidence type="ECO:0000313" key="2">
    <source>
        <dbReference type="EMBL" id="GAA4979125.1"/>
    </source>
</evidence>
<reference evidence="3" key="1">
    <citation type="journal article" date="2019" name="Int. J. Syst. Evol. Microbiol.">
        <title>The Global Catalogue of Microorganisms (GCM) 10K type strain sequencing project: providing services to taxonomists for standard genome sequencing and annotation.</title>
        <authorList>
            <consortium name="The Broad Institute Genomics Platform"/>
            <consortium name="The Broad Institute Genome Sequencing Center for Infectious Disease"/>
            <person name="Wu L."/>
            <person name="Ma J."/>
        </authorList>
    </citation>
    <scope>NUCLEOTIDE SEQUENCE [LARGE SCALE GENOMIC DNA]</scope>
    <source>
        <strain evidence="3">JCM 17986</strain>
    </source>
</reference>
<dbReference type="PANTHER" id="PTHR13847:SF281">
    <property type="entry name" value="FAD DEPENDENT OXIDOREDUCTASE DOMAIN-CONTAINING PROTEIN"/>
    <property type="match status" value="1"/>
</dbReference>
<accession>A0ABP9HVI8</accession>
<dbReference type="EMBL" id="BAABHS010000021">
    <property type="protein sequence ID" value="GAA4979125.1"/>
    <property type="molecule type" value="Genomic_DNA"/>
</dbReference>
<sequence length="470" mass="51815">MDPATSLDPTRSLADAAPVPFWLDDPAKPAALPKLIDDEHCDLAVVGGGYSGLWTALIAKERNPSRDVVLVEGNEIGWAASGRNGGFCAASLTHGLWNGLDRWPDEMAQLERLGGINLDEIEAAVKRYDIDCAFERTGELAVATAAYQVDDLRESVDIARKYGADQVFLDRDAMQAEVKSPTYHAGVFDKDGCAMVNPAKLAWGLKAACLKLGVRIYEYTQVDSIAAHGAGMVLETGYGRLYAGRVALGTNVFPNLVKRLRNFVVPVYDYAMMTEPLTPEQLDSIGWKNRQGIGDSANHFHYYRLSEDNRILWGGYDAVYDFNQKVSAEHDQRPATFRKLAGHFFETFPQLEGLRFTHTWGGAIDTCSRFSAFYGTAYKGKVAYAMGYTGLGVGATRFGAEVMLDKLDGKSTERTELKMVKTKPIPFPPEPARWIGIELTQRALTRADANEGKRNLWLRALDKAGMGFDS</sequence>
<gene>
    <name evidence="2" type="ORF">GCM10023205_54450</name>
</gene>
<evidence type="ECO:0000313" key="3">
    <source>
        <dbReference type="Proteomes" id="UP001500466"/>
    </source>
</evidence>
<dbReference type="Pfam" id="PF01266">
    <property type="entry name" value="DAO"/>
    <property type="match status" value="1"/>
</dbReference>
<organism evidence="2 3">
    <name type="scientific">Yinghuangia aomiensis</name>
    <dbReference type="NCBI Taxonomy" id="676205"/>
    <lineage>
        <taxon>Bacteria</taxon>
        <taxon>Bacillati</taxon>
        <taxon>Actinomycetota</taxon>
        <taxon>Actinomycetes</taxon>
        <taxon>Kitasatosporales</taxon>
        <taxon>Streptomycetaceae</taxon>
        <taxon>Yinghuangia</taxon>
    </lineage>
</organism>
<feature type="domain" description="FAD dependent oxidoreductase" evidence="1">
    <location>
        <begin position="42"/>
        <end position="403"/>
    </location>
</feature>
<protein>
    <submittedName>
        <fullName evidence="2">FAD-dependent oxidoreductase</fullName>
    </submittedName>
</protein>
<keyword evidence="3" id="KW-1185">Reference proteome</keyword>
<dbReference type="PANTHER" id="PTHR13847">
    <property type="entry name" value="SARCOSINE DEHYDROGENASE-RELATED"/>
    <property type="match status" value="1"/>
</dbReference>
<dbReference type="Gene3D" id="3.30.9.10">
    <property type="entry name" value="D-Amino Acid Oxidase, subunit A, domain 2"/>
    <property type="match status" value="1"/>
</dbReference>
<proteinExistence type="predicted"/>
<name>A0ABP9HVI8_9ACTN</name>
<dbReference type="InterPro" id="IPR036188">
    <property type="entry name" value="FAD/NAD-bd_sf"/>
</dbReference>
<evidence type="ECO:0000259" key="1">
    <source>
        <dbReference type="Pfam" id="PF01266"/>
    </source>
</evidence>
<dbReference type="SUPFAM" id="SSF51905">
    <property type="entry name" value="FAD/NAD(P)-binding domain"/>
    <property type="match status" value="1"/>
</dbReference>